<dbReference type="Proteomes" id="UP000655225">
    <property type="component" value="Unassembled WGS sequence"/>
</dbReference>
<organism evidence="2 3">
    <name type="scientific">Tetracentron sinense</name>
    <name type="common">Spur-leaf</name>
    <dbReference type="NCBI Taxonomy" id="13715"/>
    <lineage>
        <taxon>Eukaryota</taxon>
        <taxon>Viridiplantae</taxon>
        <taxon>Streptophyta</taxon>
        <taxon>Embryophyta</taxon>
        <taxon>Tracheophyta</taxon>
        <taxon>Spermatophyta</taxon>
        <taxon>Magnoliopsida</taxon>
        <taxon>Trochodendrales</taxon>
        <taxon>Trochodendraceae</taxon>
        <taxon>Tetracentron</taxon>
    </lineage>
</organism>
<dbReference type="InterPro" id="IPR038823">
    <property type="entry name" value="MED2_plant"/>
</dbReference>
<feature type="compositionally biased region" description="Polar residues" evidence="1">
    <location>
        <begin position="155"/>
        <end position="171"/>
    </location>
</feature>
<evidence type="ECO:0000313" key="3">
    <source>
        <dbReference type="Proteomes" id="UP000655225"/>
    </source>
</evidence>
<comment type="caution">
    <text evidence="2">The sequence shown here is derived from an EMBL/GenBank/DDBJ whole genome shotgun (WGS) entry which is preliminary data.</text>
</comment>
<protein>
    <recommendedName>
        <fullName evidence="4">Mediator-associated protein 2</fullName>
    </recommendedName>
</protein>
<dbReference type="AlphaFoldDB" id="A0A834ZA62"/>
<feature type="compositionally biased region" description="Polar residues" evidence="1">
    <location>
        <begin position="200"/>
        <end position="221"/>
    </location>
</feature>
<feature type="compositionally biased region" description="Basic residues" evidence="1">
    <location>
        <begin position="224"/>
        <end position="233"/>
    </location>
</feature>
<dbReference type="EMBL" id="JABCRI010000007">
    <property type="protein sequence ID" value="KAF8403769.1"/>
    <property type="molecule type" value="Genomic_DNA"/>
</dbReference>
<dbReference type="PANTHER" id="PTHR36407:SF1">
    <property type="entry name" value="MEDIATOR-ASSOCIATED PROTEIN 2"/>
    <property type="match status" value="1"/>
</dbReference>
<proteinExistence type="predicted"/>
<feature type="compositionally biased region" description="Polar residues" evidence="1">
    <location>
        <begin position="121"/>
        <end position="142"/>
    </location>
</feature>
<feature type="region of interest" description="Disordered" evidence="1">
    <location>
        <begin position="1"/>
        <end position="21"/>
    </location>
</feature>
<name>A0A834ZA62_TETSI</name>
<dbReference type="OrthoDB" id="1892825at2759"/>
<evidence type="ECO:0008006" key="4">
    <source>
        <dbReference type="Google" id="ProtNLM"/>
    </source>
</evidence>
<dbReference type="OMA" id="IQCPISH"/>
<reference evidence="2 3" key="1">
    <citation type="submission" date="2020-04" db="EMBL/GenBank/DDBJ databases">
        <title>Plant Genome Project.</title>
        <authorList>
            <person name="Zhang R.-G."/>
        </authorList>
    </citation>
    <scope>NUCLEOTIDE SEQUENCE [LARGE SCALE GENOMIC DNA]</scope>
    <source>
        <strain evidence="2">YNK0</strain>
        <tissue evidence="2">Leaf</tissue>
    </source>
</reference>
<gene>
    <name evidence="2" type="ORF">HHK36_011874</name>
</gene>
<evidence type="ECO:0000256" key="1">
    <source>
        <dbReference type="SAM" id="MobiDB-lite"/>
    </source>
</evidence>
<accession>A0A834ZA62</accession>
<keyword evidence="3" id="KW-1185">Reference proteome</keyword>
<sequence>MDYTSEEGYKPPPEFEEDAKDPLVEISLMDSSELWLIQWPINQAPDFNRQELSLKLHRDGQLGSFEGLSGKKYDVVSFAAQEPDATVFLSSGSKTKVVGKISRRVSLVHYPEPSELEKPNSNHPSRMYQRSTGTSYTNTSHIFATPTKGIKQRSAHSASRMSHGITTSNNISRKRNSLSEIGEPSKHHKQRDADEPIMSMDQSTQNSGREGRSDFTSSGSFEHSHKRKSKKKI</sequence>
<dbReference type="PANTHER" id="PTHR36407">
    <property type="entry name" value="MEDIATOR-ASSOCIATED PROTEIN 2"/>
    <property type="match status" value="1"/>
</dbReference>
<evidence type="ECO:0000313" key="2">
    <source>
        <dbReference type="EMBL" id="KAF8403769.1"/>
    </source>
</evidence>
<feature type="region of interest" description="Disordered" evidence="1">
    <location>
        <begin position="113"/>
        <end position="233"/>
    </location>
</feature>